<comment type="caution">
    <text evidence="2">The sequence shown here is derived from an EMBL/GenBank/DDBJ whole genome shotgun (WGS) entry which is preliminary data.</text>
</comment>
<evidence type="ECO:0000256" key="1">
    <source>
        <dbReference type="SAM" id="Phobius"/>
    </source>
</evidence>
<feature type="transmembrane region" description="Helical" evidence="1">
    <location>
        <begin position="46"/>
        <end position="68"/>
    </location>
</feature>
<reference evidence="3" key="1">
    <citation type="submission" date="2017-09" db="EMBL/GenBank/DDBJ databases">
        <title>Depth-based differentiation of microbial function through sediment-hosted aquifers and enrichment of novel symbionts in the deep terrestrial subsurface.</title>
        <authorList>
            <person name="Probst A.J."/>
            <person name="Ladd B."/>
            <person name="Jarett J.K."/>
            <person name="Geller-Mcgrath D.E."/>
            <person name="Sieber C.M.K."/>
            <person name="Emerson J.B."/>
            <person name="Anantharaman K."/>
            <person name="Thomas B.C."/>
            <person name="Malmstrom R."/>
            <person name="Stieglmeier M."/>
            <person name="Klingl A."/>
            <person name="Woyke T."/>
            <person name="Ryan C.M."/>
            <person name="Banfield J.F."/>
        </authorList>
    </citation>
    <scope>NUCLEOTIDE SEQUENCE [LARGE SCALE GENOMIC DNA]</scope>
</reference>
<evidence type="ECO:0000313" key="3">
    <source>
        <dbReference type="Proteomes" id="UP000230481"/>
    </source>
</evidence>
<dbReference type="AlphaFoldDB" id="A0A2M6WVM5"/>
<dbReference type="InterPro" id="IPR012902">
    <property type="entry name" value="N_methyl_site"/>
</dbReference>
<proteinExistence type="predicted"/>
<keyword evidence="1" id="KW-0472">Membrane</keyword>
<keyword evidence="1" id="KW-1133">Transmembrane helix</keyword>
<accession>A0A2M6WVM5</accession>
<evidence type="ECO:0000313" key="2">
    <source>
        <dbReference type="EMBL" id="PIT96853.1"/>
    </source>
</evidence>
<protein>
    <recommendedName>
        <fullName evidence="4">Type II secretion system protein</fullName>
    </recommendedName>
</protein>
<evidence type="ECO:0008006" key="4">
    <source>
        <dbReference type="Google" id="ProtNLM"/>
    </source>
</evidence>
<gene>
    <name evidence="2" type="ORF">COT82_00920</name>
</gene>
<sequence length="209" mass="23954">MKLLKQKLNIFNIFREINKPRIIRFIRGKSRAKNIRNYKLQLSDGFTMIESLVAISVLAMSIIGPMTIASKSLSSAMFSRDQITAFYLAQEAVEFVRNARDENNIQGNENWLDGDINICRNGNVCTIDIIETLGNQIKQCIGGTGSCPVLKYDDNINFYTYKSGADSKFTREIQLTEINNREEEIKVTLSWETGFLNKNFVVKENIFDW</sequence>
<dbReference type="Proteomes" id="UP000230481">
    <property type="component" value="Unassembled WGS sequence"/>
</dbReference>
<dbReference type="EMBL" id="PFAA01000022">
    <property type="protein sequence ID" value="PIT96853.1"/>
    <property type="molecule type" value="Genomic_DNA"/>
</dbReference>
<organism evidence="2 3">
    <name type="scientific">Candidatus Campbellbacteria bacterium CG10_big_fil_rev_8_21_14_0_10_35_52</name>
    <dbReference type="NCBI Taxonomy" id="1974527"/>
    <lineage>
        <taxon>Bacteria</taxon>
        <taxon>Candidatus Campbelliibacteriota</taxon>
    </lineage>
</organism>
<dbReference type="NCBIfam" id="TIGR02532">
    <property type="entry name" value="IV_pilin_GFxxxE"/>
    <property type="match status" value="1"/>
</dbReference>
<name>A0A2M6WVM5_9BACT</name>
<keyword evidence="1" id="KW-0812">Transmembrane</keyword>